<organism evidence="1 2">
    <name type="scientific">Streptomyces bohaiensis</name>
    <dbReference type="NCBI Taxonomy" id="1431344"/>
    <lineage>
        <taxon>Bacteria</taxon>
        <taxon>Bacillati</taxon>
        <taxon>Actinomycetota</taxon>
        <taxon>Actinomycetes</taxon>
        <taxon>Kitasatosporales</taxon>
        <taxon>Streptomycetaceae</taxon>
        <taxon>Streptomyces</taxon>
    </lineage>
</organism>
<keyword evidence="2" id="KW-1185">Reference proteome</keyword>
<evidence type="ECO:0000313" key="2">
    <source>
        <dbReference type="Proteomes" id="UP000727056"/>
    </source>
</evidence>
<name>A0ABX1CAX2_9ACTN</name>
<sequence>MTVHDVARRLPSLSVLRDRCRALAMLDAVLSPSPEDRRHFFGSSGTPGQERASMANGSGDEFAVVFSTDGAVLIGFDHESPMSPYANDGEPWPGVVEHVPEPFAAVVADPAFADEEGVPNVTVCLWRGIGDKRWHHGEIAFPTERTDADGADALFHLLLADCSDAWRREAEDYYEVPVDSDAVAALFALRPLDQGLVAALRPGSSPADFAPHASTIGYPRRR</sequence>
<comment type="caution">
    <text evidence="1">The sequence shown here is derived from an EMBL/GenBank/DDBJ whole genome shotgun (WGS) entry which is preliminary data.</text>
</comment>
<gene>
    <name evidence="1" type="ORF">HCN52_10755</name>
</gene>
<proteinExistence type="predicted"/>
<evidence type="ECO:0000313" key="1">
    <source>
        <dbReference type="EMBL" id="NJQ15416.1"/>
    </source>
</evidence>
<dbReference type="EMBL" id="JAAVJC010000070">
    <property type="protein sequence ID" value="NJQ15416.1"/>
    <property type="molecule type" value="Genomic_DNA"/>
</dbReference>
<accession>A0ABX1CAX2</accession>
<evidence type="ECO:0008006" key="3">
    <source>
        <dbReference type="Google" id="ProtNLM"/>
    </source>
</evidence>
<dbReference type="Proteomes" id="UP000727056">
    <property type="component" value="Unassembled WGS sequence"/>
</dbReference>
<protein>
    <recommendedName>
        <fullName evidence="3">SMI1/KNR4 family protein</fullName>
    </recommendedName>
</protein>
<reference evidence="1 2" key="1">
    <citation type="submission" date="2020-03" db="EMBL/GenBank/DDBJ databases">
        <title>Draft genome of Streptomyces sp. ventii, isolated from the Axial Seamount in the Pacific Ocean, and resequencing of the two type strains Streptomyces lonarensis strain NCL 716 and Streptomyces bohaiensis strain 11A07.</title>
        <authorList>
            <person name="Loughran R.M."/>
            <person name="Pfannmuller K.M."/>
            <person name="Wasson B.J."/>
            <person name="Deadmond M.C."/>
            <person name="Paddock B.E."/>
            <person name="Koyack M.J."/>
            <person name="Gallegos D.A."/>
            <person name="Mitchell E.A."/>
            <person name="Ushijima B."/>
            <person name="Saw J.H."/>
            <person name="Mcphail K.L."/>
            <person name="Videau P."/>
        </authorList>
    </citation>
    <scope>NUCLEOTIDE SEQUENCE [LARGE SCALE GENOMIC DNA]</scope>
    <source>
        <strain evidence="1 2">11A07</strain>
    </source>
</reference>
<dbReference type="RefSeq" id="WP_168088186.1">
    <property type="nucleotide sequence ID" value="NZ_BHZH01000223.1"/>
</dbReference>